<protein>
    <submittedName>
        <fullName evidence="2 3">Uncharacterized protein</fullName>
    </submittedName>
</protein>
<dbReference type="PANTHER" id="PTHR39474:SF1">
    <property type="entry name" value="FUNGAL SPECIFIC TRANSCRIPTION FACTOR"/>
    <property type="match status" value="1"/>
</dbReference>
<keyword evidence="4" id="KW-1185">Reference proteome</keyword>
<reference evidence="3 4" key="3">
    <citation type="journal article" date="2017" name="G3 (Bethesda)">
        <title>Comparative analysis highlights variable genome content of wheat rusts and divergence of the mating loci.</title>
        <authorList>
            <person name="Cuomo C.A."/>
            <person name="Bakkeren G."/>
            <person name="Khalil H.B."/>
            <person name="Panwar V."/>
            <person name="Joly D."/>
            <person name="Linning R."/>
            <person name="Sakthikumar S."/>
            <person name="Song X."/>
            <person name="Adiconis X."/>
            <person name="Fan L."/>
            <person name="Goldberg J.M."/>
            <person name="Levin J.Z."/>
            <person name="Young S."/>
            <person name="Zeng Q."/>
            <person name="Anikster Y."/>
            <person name="Bruce M."/>
            <person name="Wang M."/>
            <person name="Yin C."/>
            <person name="McCallum B."/>
            <person name="Szabo L.J."/>
            <person name="Hulbert S."/>
            <person name="Chen X."/>
            <person name="Fellers J.P."/>
        </authorList>
    </citation>
    <scope>NUCLEOTIDE SEQUENCE</scope>
    <source>
        <strain evidence="3">isolate 1-1 / race 1 (BBBD)</strain>
        <strain evidence="4">Isolate 1-1 / race 1 (BBBD)</strain>
    </source>
</reference>
<evidence type="ECO:0000256" key="1">
    <source>
        <dbReference type="SAM" id="MobiDB-lite"/>
    </source>
</evidence>
<dbReference type="EMBL" id="ADAS02000053">
    <property type="protein sequence ID" value="OAV93197.1"/>
    <property type="molecule type" value="Genomic_DNA"/>
</dbReference>
<dbReference type="EnsemblFungi" id="PTTG_05604-t43_1">
    <property type="protein sequence ID" value="PTTG_05604-t43_1-p1"/>
    <property type="gene ID" value="PTTG_05604"/>
</dbReference>
<reference evidence="2" key="1">
    <citation type="submission" date="2009-11" db="EMBL/GenBank/DDBJ databases">
        <authorList>
            <consortium name="The Broad Institute Genome Sequencing Platform"/>
            <person name="Ward D."/>
            <person name="Feldgarden M."/>
            <person name="Earl A."/>
            <person name="Young S.K."/>
            <person name="Zeng Q."/>
            <person name="Koehrsen M."/>
            <person name="Alvarado L."/>
            <person name="Berlin A."/>
            <person name="Bochicchio J."/>
            <person name="Borenstein D."/>
            <person name="Chapman S.B."/>
            <person name="Chen Z."/>
            <person name="Engels R."/>
            <person name="Freedman E."/>
            <person name="Gellesch M."/>
            <person name="Goldberg J."/>
            <person name="Griggs A."/>
            <person name="Gujja S."/>
            <person name="Heilman E."/>
            <person name="Heiman D."/>
            <person name="Hepburn T."/>
            <person name="Howarth C."/>
            <person name="Jen D."/>
            <person name="Larson L."/>
            <person name="Lewis B."/>
            <person name="Mehta T."/>
            <person name="Park D."/>
            <person name="Pearson M."/>
            <person name="Roberts A."/>
            <person name="Saif S."/>
            <person name="Shea T."/>
            <person name="Shenoy N."/>
            <person name="Sisk P."/>
            <person name="Stolte C."/>
            <person name="Sykes S."/>
            <person name="Thomson T."/>
            <person name="Walk T."/>
            <person name="White J."/>
            <person name="Yandava C."/>
            <person name="Izard J."/>
            <person name="Baranova O.V."/>
            <person name="Blanton J.M."/>
            <person name="Tanner A.C."/>
            <person name="Dewhirst F.E."/>
            <person name="Haas B."/>
            <person name="Nusbaum C."/>
            <person name="Birren B."/>
        </authorList>
    </citation>
    <scope>NUCLEOTIDE SEQUENCE [LARGE SCALE GENOMIC DNA]</scope>
    <source>
        <strain evidence="2">1-1 BBBD Race 1</strain>
    </source>
</reference>
<evidence type="ECO:0000313" key="3">
    <source>
        <dbReference type="EnsemblFungi" id="PTTG_05604-t43_1-p1"/>
    </source>
</evidence>
<dbReference type="STRING" id="630390.A0A0C4EXQ5"/>
<sequence>MSHDASQKLESSSNDDQPHEPLMITDAPADSSDQDTKGHSIAVGGEGVQLDHLGPMVINSDGVEFKLHAMSLMRHELISLLIRHYSIFARRFRGSVIGINSLSRKKVGLSGWSPRGTPCEFKS</sequence>
<proteinExistence type="predicted"/>
<dbReference type="OrthoDB" id="4590138at2759"/>
<accession>A0A0C4EXQ5</accession>
<dbReference type="AlphaFoldDB" id="A0A0C4EXQ5"/>
<dbReference type="Proteomes" id="UP000005240">
    <property type="component" value="Unassembled WGS sequence"/>
</dbReference>
<evidence type="ECO:0000313" key="4">
    <source>
        <dbReference type="Proteomes" id="UP000005240"/>
    </source>
</evidence>
<reference evidence="2" key="2">
    <citation type="submission" date="2016-05" db="EMBL/GenBank/DDBJ databases">
        <title>Comparative analysis highlights variable genome content of wheat rusts and divergence of the mating loci.</title>
        <authorList>
            <person name="Cuomo C.A."/>
            <person name="Bakkeren G."/>
            <person name="Szabo L."/>
            <person name="Khalil H."/>
            <person name="Joly D."/>
            <person name="Goldberg J."/>
            <person name="Young S."/>
            <person name="Zeng Q."/>
            <person name="Fellers J."/>
        </authorList>
    </citation>
    <scope>NUCLEOTIDE SEQUENCE [LARGE SCALE GENOMIC DNA]</scope>
    <source>
        <strain evidence="2">1-1 BBBD Race 1</strain>
    </source>
</reference>
<organism evidence="2">
    <name type="scientific">Puccinia triticina (isolate 1-1 / race 1 (BBBD))</name>
    <name type="common">Brown leaf rust fungus</name>
    <dbReference type="NCBI Taxonomy" id="630390"/>
    <lineage>
        <taxon>Eukaryota</taxon>
        <taxon>Fungi</taxon>
        <taxon>Dikarya</taxon>
        <taxon>Basidiomycota</taxon>
        <taxon>Pucciniomycotina</taxon>
        <taxon>Pucciniomycetes</taxon>
        <taxon>Pucciniales</taxon>
        <taxon>Pucciniaceae</taxon>
        <taxon>Puccinia</taxon>
    </lineage>
</organism>
<feature type="region of interest" description="Disordered" evidence="1">
    <location>
        <begin position="1"/>
        <end position="43"/>
    </location>
</feature>
<dbReference type="VEuPathDB" id="FungiDB:PTTG_05604"/>
<name>A0A0C4EXQ5_PUCT1</name>
<evidence type="ECO:0000313" key="2">
    <source>
        <dbReference type="EMBL" id="OAV93197.1"/>
    </source>
</evidence>
<dbReference type="PANTHER" id="PTHR39474">
    <property type="entry name" value="UNNAMED PRODUCT"/>
    <property type="match status" value="1"/>
</dbReference>
<reference evidence="3" key="4">
    <citation type="submission" date="2025-05" db="UniProtKB">
        <authorList>
            <consortium name="EnsemblFungi"/>
        </authorList>
    </citation>
    <scope>IDENTIFICATION</scope>
    <source>
        <strain evidence="3">isolate 1-1 / race 1 (BBBD)</strain>
    </source>
</reference>
<gene>
    <name evidence="2" type="ORF">PTTG_05604</name>
</gene>